<protein>
    <submittedName>
        <fullName evidence="1">Uncharacterized protein</fullName>
    </submittedName>
</protein>
<reference evidence="1 2" key="1">
    <citation type="submission" date="2019-05" db="EMBL/GenBank/DDBJ databases">
        <title>Another draft genome of Portunus trituberculatus and its Hox gene families provides insights of decapod evolution.</title>
        <authorList>
            <person name="Jeong J.-H."/>
            <person name="Song I."/>
            <person name="Kim S."/>
            <person name="Choi T."/>
            <person name="Kim D."/>
            <person name="Ryu S."/>
            <person name="Kim W."/>
        </authorList>
    </citation>
    <scope>NUCLEOTIDE SEQUENCE [LARGE SCALE GENOMIC DNA]</scope>
    <source>
        <tissue evidence="1">Muscle</tissue>
    </source>
</reference>
<gene>
    <name evidence="1" type="ORF">E2C01_029748</name>
</gene>
<sequence>MCKQEAGRPISPPKRIFGVTTYNLGVMVTCRTRSRKSRGDTRIRKGADVVVTSTPNKTCS</sequence>
<keyword evidence="2" id="KW-1185">Reference proteome</keyword>
<comment type="caution">
    <text evidence="1">The sequence shown here is derived from an EMBL/GenBank/DDBJ whole genome shotgun (WGS) entry which is preliminary data.</text>
</comment>
<dbReference type="AlphaFoldDB" id="A0A5B7EVD0"/>
<evidence type="ECO:0000313" key="1">
    <source>
        <dbReference type="EMBL" id="MPC36294.1"/>
    </source>
</evidence>
<name>A0A5B7EVD0_PORTR</name>
<accession>A0A5B7EVD0</accession>
<evidence type="ECO:0000313" key="2">
    <source>
        <dbReference type="Proteomes" id="UP000324222"/>
    </source>
</evidence>
<dbReference type="EMBL" id="VSRR010003476">
    <property type="protein sequence ID" value="MPC36294.1"/>
    <property type="molecule type" value="Genomic_DNA"/>
</dbReference>
<organism evidence="1 2">
    <name type="scientific">Portunus trituberculatus</name>
    <name type="common">Swimming crab</name>
    <name type="synonym">Neptunus trituberculatus</name>
    <dbReference type="NCBI Taxonomy" id="210409"/>
    <lineage>
        <taxon>Eukaryota</taxon>
        <taxon>Metazoa</taxon>
        <taxon>Ecdysozoa</taxon>
        <taxon>Arthropoda</taxon>
        <taxon>Crustacea</taxon>
        <taxon>Multicrustacea</taxon>
        <taxon>Malacostraca</taxon>
        <taxon>Eumalacostraca</taxon>
        <taxon>Eucarida</taxon>
        <taxon>Decapoda</taxon>
        <taxon>Pleocyemata</taxon>
        <taxon>Brachyura</taxon>
        <taxon>Eubrachyura</taxon>
        <taxon>Portunoidea</taxon>
        <taxon>Portunidae</taxon>
        <taxon>Portuninae</taxon>
        <taxon>Portunus</taxon>
    </lineage>
</organism>
<proteinExistence type="predicted"/>
<dbReference type="Proteomes" id="UP000324222">
    <property type="component" value="Unassembled WGS sequence"/>
</dbReference>